<dbReference type="AlphaFoldDB" id="A0A2U0UBZ3"/>
<keyword evidence="3 5" id="KW-0378">Hydrolase</keyword>
<evidence type="ECO:0000256" key="2">
    <source>
        <dbReference type="ARBA" id="ARBA00022722"/>
    </source>
</evidence>
<feature type="domain" description="OB-fold nucleic acid binding" evidence="8">
    <location>
        <begin position="7"/>
        <end position="113"/>
    </location>
</feature>
<dbReference type="EMBL" id="QENY01000007">
    <property type="protein sequence ID" value="PVX55121.1"/>
    <property type="molecule type" value="Genomic_DNA"/>
</dbReference>
<keyword evidence="2 5" id="KW-0540">Nuclease</keyword>
<comment type="caution">
    <text evidence="9">The sequence shown here is derived from an EMBL/GenBank/DDBJ whole genome shotgun (WGS) entry which is preliminary data.</text>
</comment>
<reference evidence="9 10" key="1">
    <citation type="submission" date="2018-05" db="EMBL/GenBank/DDBJ databases">
        <title>Genomic Encyclopedia of Type Strains, Phase IV (KMG-IV): sequencing the most valuable type-strain genomes for metagenomic binning, comparative biology and taxonomic classification.</title>
        <authorList>
            <person name="Goeker M."/>
        </authorList>
    </citation>
    <scope>NUCLEOTIDE SEQUENCE [LARGE SCALE GENOMIC DNA]</scope>
    <source>
        <strain evidence="9 10">DSM 100333</strain>
    </source>
</reference>
<keyword evidence="1 5" id="KW-0963">Cytoplasm</keyword>
<dbReference type="PANTHER" id="PTHR30008">
    <property type="entry name" value="EXODEOXYRIBONUCLEASE 7 LARGE SUBUNIT"/>
    <property type="match status" value="1"/>
</dbReference>
<dbReference type="Pfam" id="PF13742">
    <property type="entry name" value="tRNA_anti_2"/>
    <property type="match status" value="1"/>
</dbReference>
<evidence type="ECO:0000256" key="1">
    <source>
        <dbReference type="ARBA" id="ARBA00022490"/>
    </source>
</evidence>
<comment type="function">
    <text evidence="5">Bidirectionally degrades single-stranded DNA into large acid-insoluble oligonucleotides, which are then degraded further into small acid-soluble oligonucleotides.</text>
</comment>
<feature type="domain" description="Exonuclease VII large subunit C-terminal" evidence="7">
    <location>
        <begin position="137"/>
        <end position="429"/>
    </location>
</feature>
<evidence type="ECO:0000259" key="8">
    <source>
        <dbReference type="Pfam" id="PF13742"/>
    </source>
</evidence>
<dbReference type="GO" id="GO:0006308">
    <property type="term" value="P:DNA catabolic process"/>
    <property type="evidence" value="ECO:0007669"/>
    <property type="project" value="UniProtKB-UniRule"/>
</dbReference>
<dbReference type="EC" id="3.1.11.6" evidence="5"/>
<sequence length="432" mass="48984">MQKTTLTLFELNSLVRDVLETTLDSLFWVEAELSEAREVRGHCYMELVQKDIFSATPIARASAKCWKQRWQVLRPKFEGVTGQPLRAGMKVMLQVAVSFHEAYGFAWIVQDIDPTYTMGDMARKRLEIIRQLRQEGVFDMQKELTIPMFAQRVAVISSESAAGYGDFYSQLSNNDYGFKFYPRLFAAVMQGERVEQSVVAALNEINRHVDDFDVVVIIRGGGATADLSGFDTLELAENVANFPLPIITGIGHERDESILDMVSNTRVKTPTAAAAVLIDNLVAVLSCINDYERRVAMRVKQVMDKERRRLDRSAERVPMLFSLVKTRQEAHLDRLMSRMVSLVNHNVSTAGHRLQLASANLLPLVERRLERANNELGRLEFRVKALDPQLILRRGYSITLLDNKAVRHADQLKRGDHIVTRLEHGSVKSVVE</sequence>
<keyword evidence="4 5" id="KW-0269">Exonuclease</keyword>
<dbReference type="Proteomes" id="UP000245870">
    <property type="component" value="Unassembled WGS sequence"/>
</dbReference>
<comment type="similarity">
    <text evidence="5 6">Belongs to the XseA family.</text>
</comment>
<evidence type="ECO:0000256" key="4">
    <source>
        <dbReference type="ARBA" id="ARBA00022839"/>
    </source>
</evidence>
<dbReference type="HAMAP" id="MF_00378">
    <property type="entry name" value="Exonuc_7_L"/>
    <property type="match status" value="1"/>
</dbReference>
<proteinExistence type="inferred from homology"/>
<dbReference type="Pfam" id="PF02601">
    <property type="entry name" value="Exonuc_VII_L"/>
    <property type="match status" value="1"/>
</dbReference>
<dbReference type="GO" id="GO:0009318">
    <property type="term" value="C:exodeoxyribonuclease VII complex"/>
    <property type="evidence" value="ECO:0007669"/>
    <property type="project" value="UniProtKB-UniRule"/>
</dbReference>
<evidence type="ECO:0000313" key="10">
    <source>
        <dbReference type="Proteomes" id="UP000245870"/>
    </source>
</evidence>
<dbReference type="NCBIfam" id="TIGR00237">
    <property type="entry name" value="xseA"/>
    <property type="match status" value="1"/>
</dbReference>
<dbReference type="InterPro" id="IPR020579">
    <property type="entry name" value="Exonuc_VII_lsu_C"/>
</dbReference>
<dbReference type="GO" id="GO:0005737">
    <property type="term" value="C:cytoplasm"/>
    <property type="evidence" value="ECO:0007669"/>
    <property type="project" value="UniProtKB-SubCell"/>
</dbReference>
<evidence type="ECO:0000256" key="3">
    <source>
        <dbReference type="ARBA" id="ARBA00022801"/>
    </source>
</evidence>
<accession>A0A2U0UBZ3</accession>
<protein>
    <recommendedName>
        <fullName evidence="5">Exodeoxyribonuclease 7 large subunit</fullName>
        <ecNumber evidence="5">3.1.11.6</ecNumber>
    </recommendedName>
    <alternativeName>
        <fullName evidence="5">Exodeoxyribonuclease VII large subunit</fullName>
        <shortName evidence="5">Exonuclease VII large subunit</shortName>
    </alternativeName>
</protein>
<evidence type="ECO:0000256" key="6">
    <source>
        <dbReference type="RuleBase" id="RU004355"/>
    </source>
</evidence>
<dbReference type="CDD" id="cd04489">
    <property type="entry name" value="ExoVII_LU_OBF"/>
    <property type="match status" value="1"/>
</dbReference>
<dbReference type="PANTHER" id="PTHR30008:SF0">
    <property type="entry name" value="EXODEOXYRIBONUCLEASE 7 LARGE SUBUNIT"/>
    <property type="match status" value="1"/>
</dbReference>
<dbReference type="InterPro" id="IPR025824">
    <property type="entry name" value="OB-fold_nuc-bd_dom"/>
</dbReference>
<dbReference type="RefSeq" id="WP_116616306.1">
    <property type="nucleotide sequence ID" value="NZ_QENY01000007.1"/>
</dbReference>
<comment type="subcellular location">
    <subcellularLocation>
        <location evidence="5 6">Cytoplasm</location>
    </subcellularLocation>
</comment>
<evidence type="ECO:0000313" key="9">
    <source>
        <dbReference type="EMBL" id="PVX55121.1"/>
    </source>
</evidence>
<name>A0A2U0UBZ3_9BACT</name>
<dbReference type="GO" id="GO:0008855">
    <property type="term" value="F:exodeoxyribonuclease VII activity"/>
    <property type="evidence" value="ECO:0007669"/>
    <property type="project" value="UniProtKB-UniRule"/>
</dbReference>
<organism evidence="9 10">
    <name type="scientific">Hallella colorans</name>
    <dbReference type="NCBI Taxonomy" id="1703337"/>
    <lineage>
        <taxon>Bacteria</taxon>
        <taxon>Pseudomonadati</taxon>
        <taxon>Bacteroidota</taxon>
        <taxon>Bacteroidia</taxon>
        <taxon>Bacteroidales</taxon>
        <taxon>Prevotellaceae</taxon>
        <taxon>Hallella</taxon>
    </lineage>
</organism>
<gene>
    <name evidence="5" type="primary">xseA</name>
    <name evidence="9" type="ORF">C7379_107100</name>
</gene>
<evidence type="ECO:0000256" key="5">
    <source>
        <dbReference type="HAMAP-Rule" id="MF_00378"/>
    </source>
</evidence>
<dbReference type="InterPro" id="IPR003753">
    <property type="entry name" value="Exonuc_VII_L"/>
</dbReference>
<evidence type="ECO:0000259" key="7">
    <source>
        <dbReference type="Pfam" id="PF02601"/>
    </source>
</evidence>
<comment type="subunit">
    <text evidence="5">Heterooligomer composed of large and small subunits.</text>
</comment>
<dbReference type="OrthoDB" id="9802795at2"/>
<keyword evidence="10" id="KW-1185">Reference proteome</keyword>
<dbReference type="GO" id="GO:0003676">
    <property type="term" value="F:nucleic acid binding"/>
    <property type="evidence" value="ECO:0007669"/>
    <property type="project" value="InterPro"/>
</dbReference>
<comment type="catalytic activity">
    <reaction evidence="5 6">
        <text>Exonucleolytic cleavage in either 5'- to 3'- or 3'- to 5'-direction to yield nucleoside 5'-phosphates.</text>
        <dbReference type="EC" id="3.1.11.6"/>
    </reaction>
</comment>